<feature type="modified residue" description="4-aspartylphosphate" evidence="6">
    <location>
        <position position="63"/>
    </location>
</feature>
<dbReference type="PRINTS" id="PR00038">
    <property type="entry name" value="HTHLUXR"/>
</dbReference>
<dbReference type="Pfam" id="PF00072">
    <property type="entry name" value="Response_reg"/>
    <property type="match status" value="1"/>
</dbReference>
<dbReference type="InterPro" id="IPR001789">
    <property type="entry name" value="Sig_transdc_resp-reg_receiver"/>
</dbReference>
<dbReference type="PANTHER" id="PTHR48111:SF1">
    <property type="entry name" value="TWO-COMPONENT RESPONSE REGULATOR ORR33"/>
    <property type="match status" value="1"/>
</dbReference>
<keyword evidence="2" id="KW-0902">Two-component regulatory system</keyword>
<evidence type="ECO:0000313" key="10">
    <source>
        <dbReference type="Proteomes" id="UP001320898"/>
    </source>
</evidence>
<sequence length="361" mass="38219">MDTTTSRPAGSRAVILCIEDEAELLSDLAEELTDAGYTVITAESGEQALSSLETTHPDLVLCDIGLPGLDGYGVLETLRGRHPDLAETPFLFLTALASPREIVQGKRAGADDYLVKPIDYDLMLATIEARLRQVNRIRARNDAVLEALRASVPHLASTGADAPTAGIRQVLDRLALGIALVDSQCRVLFANRAAHDMAAREDGLNIDARIWTDHAPTNTALNNLVREKCTPAPNDVEDLASLSVPRHSGQRDLMVLASALSDPAGATSRETAAVLFLSDPEQRPSLSRSTLCALFALTPTEAKIAAALAGGSRPADIAADLGIAPTTVAFHLRNLFQKTGTSRQADLVALLLVSPAAGAIE</sequence>
<keyword evidence="5" id="KW-0804">Transcription</keyword>
<keyword evidence="3" id="KW-0805">Transcription regulation</keyword>
<dbReference type="GO" id="GO:0000156">
    <property type="term" value="F:phosphorelay response regulator activity"/>
    <property type="evidence" value="ECO:0007669"/>
    <property type="project" value="TreeGrafter"/>
</dbReference>
<dbReference type="AlphaFoldDB" id="A0AAW5QUY9"/>
<keyword evidence="1 6" id="KW-0597">Phosphoprotein</keyword>
<evidence type="ECO:0000256" key="3">
    <source>
        <dbReference type="ARBA" id="ARBA00023015"/>
    </source>
</evidence>
<accession>A0AAW5QUY9</accession>
<dbReference type="InterPro" id="IPR039420">
    <property type="entry name" value="WalR-like"/>
</dbReference>
<protein>
    <submittedName>
        <fullName evidence="9">Response regulator</fullName>
    </submittedName>
</protein>
<dbReference type="Gene3D" id="1.10.10.10">
    <property type="entry name" value="Winged helix-like DNA-binding domain superfamily/Winged helix DNA-binding domain"/>
    <property type="match status" value="1"/>
</dbReference>
<feature type="domain" description="Response regulatory" evidence="8">
    <location>
        <begin position="14"/>
        <end position="131"/>
    </location>
</feature>
<dbReference type="Gene3D" id="3.40.50.2300">
    <property type="match status" value="1"/>
</dbReference>
<dbReference type="GO" id="GO:0005829">
    <property type="term" value="C:cytosol"/>
    <property type="evidence" value="ECO:0007669"/>
    <property type="project" value="TreeGrafter"/>
</dbReference>
<evidence type="ECO:0000259" key="7">
    <source>
        <dbReference type="PROSITE" id="PS50043"/>
    </source>
</evidence>
<dbReference type="CDD" id="cd06170">
    <property type="entry name" value="LuxR_C_like"/>
    <property type="match status" value="1"/>
</dbReference>
<dbReference type="GO" id="GO:0032993">
    <property type="term" value="C:protein-DNA complex"/>
    <property type="evidence" value="ECO:0007669"/>
    <property type="project" value="TreeGrafter"/>
</dbReference>
<evidence type="ECO:0000313" key="9">
    <source>
        <dbReference type="EMBL" id="MCT8971508.1"/>
    </source>
</evidence>
<name>A0AAW5QUY9_9HYPH</name>
<proteinExistence type="predicted"/>
<dbReference type="Proteomes" id="UP001320898">
    <property type="component" value="Unassembled WGS sequence"/>
</dbReference>
<dbReference type="RefSeq" id="WP_261615089.1">
    <property type="nucleotide sequence ID" value="NZ_JALIDZ010000003.1"/>
</dbReference>
<dbReference type="InterPro" id="IPR016032">
    <property type="entry name" value="Sig_transdc_resp-reg_C-effctor"/>
</dbReference>
<dbReference type="InterPro" id="IPR036388">
    <property type="entry name" value="WH-like_DNA-bd_sf"/>
</dbReference>
<feature type="domain" description="HTH luxR-type" evidence="7">
    <location>
        <begin position="290"/>
        <end position="355"/>
    </location>
</feature>
<dbReference type="SUPFAM" id="SSF52172">
    <property type="entry name" value="CheY-like"/>
    <property type="match status" value="1"/>
</dbReference>
<dbReference type="PANTHER" id="PTHR48111">
    <property type="entry name" value="REGULATOR OF RPOS"/>
    <property type="match status" value="1"/>
</dbReference>
<dbReference type="Pfam" id="PF00196">
    <property type="entry name" value="GerE"/>
    <property type="match status" value="1"/>
</dbReference>
<comment type="caution">
    <text evidence="9">The sequence shown here is derived from an EMBL/GenBank/DDBJ whole genome shotgun (WGS) entry which is preliminary data.</text>
</comment>
<evidence type="ECO:0000259" key="8">
    <source>
        <dbReference type="PROSITE" id="PS50110"/>
    </source>
</evidence>
<dbReference type="CDD" id="cd17574">
    <property type="entry name" value="REC_OmpR"/>
    <property type="match status" value="1"/>
</dbReference>
<dbReference type="SUPFAM" id="SSF46894">
    <property type="entry name" value="C-terminal effector domain of the bipartite response regulators"/>
    <property type="match status" value="1"/>
</dbReference>
<evidence type="ECO:0000256" key="2">
    <source>
        <dbReference type="ARBA" id="ARBA00023012"/>
    </source>
</evidence>
<dbReference type="PROSITE" id="PS50110">
    <property type="entry name" value="RESPONSE_REGULATORY"/>
    <property type="match status" value="1"/>
</dbReference>
<dbReference type="SMART" id="SM00448">
    <property type="entry name" value="REC"/>
    <property type="match status" value="1"/>
</dbReference>
<evidence type="ECO:0000256" key="6">
    <source>
        <dbReference type="PROSITE-ProRule" id="PRU00169"/>
    </source>
</evidence>
<dbReference type="InterPro" id="IPR011006">
    <property type="entry name" value="CheY-like_superfamily"/>
</dbReference>
<reference evidence="9 10" key="1">
    <citation type="submission" date="2022-04" db="EMBL/GenBank/DDBJ databases">
        <authorList>
            <person name="Ye Y.-Q."/>
            <person name="Du Z.-J."/>
        </authorList>
    </citation>
    <scope>NUCLEOTIDE SEQUENCE [LARGE SCALE GENOMIC DNA]</scope>
    <source>
        <strain evidence="9 10">A6E488</strain>
    </source>
</reference>
<keyword evidence="10" id="KW-1185">Reference proteome</keyword>
<dbReference type="SMART" id="SM00421">
    <property type="entry name" value="HTH_LUXR"/>
    <property type="match status" value="1"/>
</dbReference>
<organism evidence="9 10">
    <name type="scientific">Microbaculum marinisediminis</name>
    <dbReference type="NCBI Taxonomy" id="2931392"/>
    <lineage>
        <taxon>Bacteria</taxon>
        <taxon>Pseudomonadati</taxon>
        <taxon>Pseudomonadota</taxon>
        <taxon>Alphaproteobacteria</taxon>
        <taxon>Hyphomicrobiales</taxon>
        <taxon>Tepidamorphaceae</taxon>
        <taxon>Microbaculum</taxon>
    </lineage>
</organism>
<evidence type="ECO:0000256" key="4">
    <source>
        <dbReference type="ARBA" id="ARBA00023125"/>
    </source>
</evidence>
<evidence type="ECO:0000256" key="5">
    <source>
        <dbReference type="ARBA" id="ARBA00023163"/>
    </source>
</evidence>
<dbReference type="GO" id="GO:0000976">
    <property type="term" value="F:transcription cis-regulatory region binding"/>
    <property type="evidence" value="ECO:0007669"/>
    <property type="project" value="TreeGrafter"/>
</dbReference>
<dbReference type="InterPro" id="IPR000792">
    <property type="entry name" value="Tscrpt_reg_LuxR_C"/>
</dbReference>
<dbReference type="GO" id="GO:0006355">
    <property type="term" value="P:regulation of DNA-templated transcription"/>
    <property type="evidence" value="ECO:0007669"/>
    <property type="project" value="InterPro"/>
</dbReference>
<dbReference type="PROSITE" id="PS50043">
    <property type="entry name" value="HTH_LUXR_2"/>
    <property type="match status" value="1"/>
</dbReference>
<gene>
    <name evidence="9" type="ORF">MUB46_06555</name>
</gene>
<keyword evidence="4" id="KW-0238">DNA-binding</keyword>
<dbReference type="EMBL" id="JALIDZ010000003">
    <property type="protein sequence ID" value="MCT8971508.1"/>
    <property type="molecule type" value="Genomic_DNA"/>
</dbReference>
<evidence type="ECO:0000256" key="1">
    <source>
        <dbReference type="ARBA" id="ARBA00022553"/>
    </source>
</evidence>